<protein>
    <submittedName>
        <fullName evidence="2">Unannotated protein</fullName>
    </submittedName>
</protein>
<dbReference type="InterPro" id="IPR051086">
    <property type="entry name" value="RNase_D-like"/>
</dbReference>
<dbReference type="InterPro" id="IPR044876">
    <property type="entry name" value="HRDC_dom_sf"/>
</dbReference>
<dbReference type="AlphaFoldDB" id="A0A6J6W226"/>
<dbReference type="Pfam" id="PF01612">
    <property type="entry name" value="DNA_pol_A_exo1"/>
    <property type="match status" value="1"/>
</dbReference>
<dbReference type="Pfam" id="PF00570">
    <property type="entry name" value="HRDC"/>
    <property type="match status" value="1"/>
</dbReference>
<dbReference type="InterPro" id="IPR010997">
    <property type="entry name" value="HRDC-like_sf"/>
</dbReference>
<dbReference type="PANTHER" id="PTHR47649:SF1">
    <property type="entry name" value="RIBONUCLEASE D"/>
    <property type="match status" value="1"/>
</dbReference>
<name>A0A6J6W226_9ZZZZ</name>
<dbReference type="SUPFAM" id="SSF53098">
    <property type="entry name" value="Ribonuclease H-like"/>
    <property type="match status" value="1"/>
</dbReference>
<dbReference type="InterPro" id="IPR036397">
    <property type="entry name" value="RNaseH_sf"/>
</dbReference>
<gene>
    <name evidence="2" type="ORF">UFOPK2958_00356</name>
</gene>
<evidence type="ECO:0000313" key="2">
    <source>
        <dbReference type="EMBL" id="CAB4778430.1"/>
    </source>
</evidence>
<dbReference type="Gene3D" id="3.30.420.10">
    <property type="entry name" value="Ribonuclease H-like superfamily/Ribonuclease H"/>
    <property type="match status" value="1"/>
</dbReference>
<dbReference type="GO" id="GO:0003676">
    <property type="term" value="F:nucleic acid binding"/>
    <property type="evidence" value="ECO:0007669"/>
    <property type="project" value="InterPro"/>
</dbReference>
<dbReference type="InterPro" id="IPR002562">
    <property type="entry name" value="3'-5'_exonuclease_dom"/>
</dbReference>
<dbReference type="SUPFAM" id="SSF47819">
    <property type="entry name" value="HRDC-like"/>
    <property type="match status" value="2"/>
</dbReference>
<feature type="domain" description="HRDC" evidence="1">
    <location>
        <begin position="165"/>
        <end position="244"/>
    </location>
</feature>
<dbReference type="PANTHER" id="PTHR47649">
    <property type="entry name" value="RIBONUCLEASE D"/>
    <property type="match status" value="1"/>
</dbReference>
<proteinExistence type="predicted"/>
<dbReference type="PROSITE" id="PS50967">
    <property type="entry name" value="HRDC"/>
    <property type="match status" value="1"/>
</dbReference>
<dbReference type="GO" id="GO:0008408">
    <property type="term" value="F:3'-5' exonuclease activity"/>
    <property type="evidence" value="ECO:0007669"/>
    <property type="project" value="InterPro"/>
</dbReference>
<dbReference type="InterPro" id="IPR002121">
    <property type="entry name" value="HRDC_dom"/>
</dbReference>
<dbReference type="Gene3D" id="1.10.150.80">
    <property type="entry name" value="HRDC domain"/>
    <property type="match status" value="1"/>
</dbReference>
<organism evidence="2">
    <name type="scientific">freshwater metagenome</name>
    <dbReference type="NCBI Taxonomy" id="449393"/>
    <lineage>
        <taxon>unclassified sequences</taxon>
        <taxon>metagenomes</taxon>
        <taxon>ecological metagenomes</taxon>
    </lineage>
</organism>
<accession>A0A6J6W226</accession>
<dbReference type="EMBL" id="CAFAAB010000025">
    <property type="protein sequence ID" value="CAB4778430.1"/>
    <property type="molecule type" value="Genomic_DNA"/>
</dbReference>
<dbReference type="InterPro" id="IPR012337">
    <property type="entry name" value="RNaseH-like_sf"/>
</dbReference>
<sequence length="337" mass="37412">MVQIGWPDRIALIDPYLVDLTLLAPLFQGGGQALFHAAQGDLELLEIAVGVRPSRLFDTQVAGQLLGYSTPSLAYMVQKYVGVSLDKTHQRTDWTVRPLSEPVRHYAASDVAHLHELVAKVTADIEALNRLAWLESENEVVRTQPFTTTPPEELWWRLSRATGIPSGRQLGAQRLAILRNERAQRRNKPLSHIITDDAMVSLASKPPATLRDFKNHKGCANIPEPFAMEIIDLLTRAKDESPGELRRLPGGALDPDLEPLVNVLAAVAAQRAIDLTIDFKILATRKDITDFVAQQPSRVDVAWRQAVLGDDLHALLRGEASIQVRDQRVIIKRDAPL</sequence>
<evidence type="ECO:0000259" key="1">
    <source>
        <dbReference type="PROSITE" id="PS50967"/>
    </source>
</evidence>
<dbReference type="GO" id="GO:0000166">
    <property type="term" value="F:nucleotide binding"/>
    <property type="evidence" value="ECO:0007669"/>
    <property type="project" value="InterPro"/>
</dbReference>
<dbReference type="CDD" id="cd06142">
    <property type="entry name" value="RNaseD_exo"/>
    <property type="match status" value="1"/>
</dbReference>
<reference evidence="2" key="1">
    <citation type="submission" date="2020-05" db="EMBL/GenBank/DDBJ databases">
        <authorList>
            <person name="Chiriac C."/>
            <person name="Salcher M."/>
            <person name="Ghai R."/>
            <person name="Kavagutti S V."/>
        </authorList>
    </citation>
    <scope>NUCLEOTIDE SEQUENCE</scope>
</reference>
<dbReference type="GO" id="GO:0006139">
    <property type="term" value="P:nucleobase-containing compound metabolic process"/>
    <property type="evidence" value="ECO:0007669"/>
    <property type="project" value="InterPro"/>
</dbReference>